<proteinExistence type="predicted"/>
<dbReference type="InterPro" id="IPR009060">
    <property type="entry name" value="UBA-like_sf"/>
</dbReference>
<dbReference type="Gene3D" id="1.10.8.10">
    <property type="entry name" value="DNA helicase RuvA subunit, C-terminal domain"/>
    <property type="match status" value="1"/>
</dbReference>
<keyword evidence="4" id="KW-1185">Reference proteome</keyword>
<feature type="region of interest" description="Disordered" evidence="1">
    <location>
        <begin position="1"/>
        <end position="60"/>
    </location>
</feature>
<protein>
    <recommendedName>
        <fullName evidence="2">UBA domain-containing protein</fullName>
    </recommendedName>
</protein>
<dbReference type="AlphaFoldDB" id="A0A820AYW1"/>
<dbReference type="SUPFAM" id="SSF46934">
    <property type="entry name" value="UBA-like"/>
    <property type="match status" value="1"/>
</dbReference>
<dbReference type="Proteomes" id="UP000663873">
    <property type="component" value="Unassembled WGS sequence"/>
</dbReference>
<dbReference type="InterPro" id="IPR015940">
    <property type="entry name" value="UBA"/>
</dbReference>
<feature type="domain" description="UBA" evidence="2">
    <location>
        <begin position="55"/>
        <end position="95"/>
    </location>
</feature>
<dbReference type="EMBL" id="CAJOBP010000550">
    <property type="protein sequence ID" value="CAF4192779.1"/>
    <property type="molecule type" value="Genomic_DNA"/>
</dbReference>
<dbReference type="PROSITE" id="PS50030">
    <property type="entry name" value="UBA"/>
    <property type="match status" value="1"/>
</dbReference>
<dbReference type="PANTHER" id="PTHR15397">
    <property type="entry name" value="SODIUM-GLUCOSE COTRANSPORTER REGULATORY PROTEIN -RELATED"/>
    <property type="match status" value="1"/>
</dbReference>
<feature type="non-terminal residue" evidence="3">
    <location>
        <position position="1"/>
    </location>
</feature>
<name>A0A820AYW1_9BILA</name>
<comment type="caution">
    <text evidence="3">The sequence shown here is derived from an EMBL/GenBank/DDBJ whole genome shotgun (WGS) entry which is preliminary data.</text>
</comment>
<evidence type="ECO:0000259" key="2">
    <source>
        <dbReference type="PROSITE" id="PS50030"/>
    </source>
</evidence>
<accession>A0A820AYW1</accession>
<sequence>SDNSPSTEGTTDRAESLLKPTAESTDNRRQHQQQQQQQQSAQSVTTAASSLTPSPFPEKDIKEIVKKGFTREQAIEELKSTDGDVTKALVTLITKSLTIYKRKD</sequence>
<feature type="compositionally biased region" description="Low complexity" evidence="1">
    <location>
        <begin position="32"/>
        <end position="52"/>
    </location>
</feature>
<organism evidence="3 4">
    <name type="scientific">Rotaria socialis</name>
    <dbReference type="NCBI Taxonomy" id="392032"/>
    <lineage>
        <taxon>Eukaryota</taxon>
        <taxon>Metazoa</taxon>
        <taxon>Spiralia</taxon>
        <taxon>Gnathifera</taxon>
        <taxon>Rotifera</taxon>
        <taxon>Eurotatoria</taxon>
        <taxon>Bdelloidea</taxon>
        <taxon>Philodinida</taxon>
        <taxon>Philodinidae</taxon>
        <taxon>Rotaria</taxon>
    </lineage>
</organism>
<evidence type="ECO:0000256" key="1">
    <source>
        <dbReference type="SAM" id="MobiDB-lite"/>
    </source>
</evidence>
<evidence type="ECO:0000313" key="4">
    <source>
        <dbReference type="Proteomes" id="UP000663873"/>
    </source>
</evidence>
<evidence type="ECO:0000313" key="3">
    <source>
        <dbReference type="EMBL" id="CAF4192779.1"/>
    </source>
</evidence>
<gene>
    <name evidence="3" type="ORF">UJA718_LOCUS6041</name>
</gene>
<reference evidence="3" key="1">
    <citation type="submission" date="2021-02" db="EMBL/GenBank/DDBJ databases">
        <authorList>
            <person name="Nowell W R."/>
        </authorList>
    </citation>
    <scope>NUCLEOTIDE SEQUENCE</scope>
</reference>
<dbReference type="PANTHER" id="PTHR15397:SF3">
    <property type="entry name" value="DNA DAMAGE INDUCIBLE 1 HOMOLOG 2"/>
    <property type="match status" value="1"/>
</dbReference>